<dbReference type="InterPro" id="IPR016181">
    <property type="entry name" value="Acyl_CoA_acyltransferase"/>
</dbReference>
<dbReference type="InterPro" id="IPR000182">
    <property type="entry name" value="GNAT_dom"/>
</dbReference>
<comment type="caution">
    <text evidence="4">The sequence shown here is derived from an EMBL/GenBank/DDBJ whole genome shotgun (WGS) entry which is preliminary data.</text>
</comment>
<evidence type="ECO:0000259" key="3">
    <source>
        <dbReference type="PROSITE" id="PS51186"/>
    </source>
</evidence>
<gene>
    <name evidence="4" type="ORF">FNH08_09420</name>
</gene>
<dbReference type="PANTHER" id="PTHR43877">
    <property type="entry name" value="AMINOALKYLPHOSPHONATE N-ACETYLTRANSFERASE-RELATED-RELATED"/>
    <property type="match status" value="1"/>
</dbReference>
<dbReference type="Gene3D" id="3.40.630.30">
    <property type="match status" value="1"/>
</dbReference>
<dbReference type="GO" id="GO:0016747">
    <property type="term" value="F:acyltransferase activity, transferring groups other than amino-acyl groups"/>
    <property type="evidence" value="ECO:0007669"/>
    <property type="project" value="InterPro"/>
</dbReference>
<accession>A0A5N8XCX7</accession>
<dbReference type="InterPro" id="IPR050832">
    <property type="entry name" value="Bact_Acetyltransf"/>
</dbReference>
<organism evidence="4 5">
    <name type="scientific">Streptomyces spongiae</name>
    <dbReference type="NCBI Taxonomy" id="565072"/>
    <lineage>
        <taxon>Bacteria</taxon>
        <taxon>Bacillati</taxon>
        <taxon>Actinomycetota</taxon>
        <taxon>Actinomycetes</taxon>
        <taxon>Kitasatosporales</taxon>
        <taxon>Streptomycetaceae</taxon>
        <taxon>Streptomyces</taxon>
    </lineage>
</organism>
<keyword evidence="5" id="KW-1185">Reference proteome</keyword>
<keyword evidence="2" id="KW-0012">Acyltransferase</keyword>
<dbReference type="SUPFAM" id="SSF55729">
    <property type="entry name" value="Acyl-CoA N-acyltransferases (Nat)"/>
    <property type="match status" value="1"/>
</dbReference>
<dbReference type="Pfam" id="PF00583">
    <property type="entry name" value="Acetyltransf_1"/>
    <property type="match status" value="1"/>
</dbReference>
<evidence type="ECO:0000313" key="4">
    <source>
        <dbReference type="EMBL" id="MPY57370.1"/>
    </source>
</evidence>
<dbReference type="Proteomes" id="UP000400924">
    <property type="component" value="Unassembled WGS sequence"/>
</dbReference>
<protein>
    <submittedName>
        <fullName evidence="4">GNAT family N-acetyltransferase</fullName>
    </submittedName>
</protein>
<name>A0A5N8XCX7_9ACTN</name>
<dbReference type="CDD" id="cd04301">
    <property type="entry name" value="NAT_SF"/>
    <property type="match status" value="1"/>
</dbReference>
<evidence type="ECO:0000256" key="2">
    <source>
        <dbReference type="ARBA" id="ARBA00023315"/>
    </source>
</evidence>
<reference evidence="4 5" key="1">
    <citation type="submission" date="2019-07" db="EMBL/GenBank/DDBJ databases">
        <title>New species of Amycolatopsis and Streptomyces.</title>
        <authorList>
            <person name="Duangmal K."/>
            <person name="Teo W.F.A."/>
            <person name="Lipun K."/>
        </authorList>
    </citation>
    <scope>NUCLEOTIDE SEQUENCE [LARGE SCALE GENOMIC DNA]</scope>
    <source>
        <strain evidence="4 5">NBRC 106415</strain>
    </source>
</reference>
<dbReference type="EMBL" id="VJZC01000042">
    <property type="protein sequence ID" value="MPY57370.1"/>
    <property type="molecule type" value="Genomic_DNA"/>
</dbReference>
<keyword evidence="1 4" id="KW-0808">Transferase</keyword>
<proteinExistence type="predicted"/>
<dbReference type="PROSITE" id="PS51186">
    <property type="entry name" value="GNAT"/>
    <property type="match status" value="1"/>
</dbReference>
<dbReference type="OrthoDB" id="9799092at2"/>
<sequence>MGDREVTVRRARVEDIPGLVVSSSRLFAEDGGPRDPGINVDWPREYGAEAFASALEKPARLLLVAVHDGEVVGHLSGSLTEPSAMRPVRSATLMAMYVWPRHRGSGVGARLVRAFLAWVREQGAEQAEVTAHSDNLDGIRFYEREGFRPHSLTLRLTP</sequence>
<evidence type="ECO:0000256" key="1">
    <source>
        <dbReference type="ARBA" id="ARBA00022679"/>
    </source>
</evidence>
<evidence type="ECO:0000313" key="5">
    <source>
        <dbReference type="Proteomes" id="UP000400924"/>
    </source>
</evidence>
<dbReference type="PANTHER" id="PTHR43877:SF2">
    <property type="entry name" value="AMINOALKYLPHOSPHONATE N-ACETYLTRANSFERASE-RELATED"/>
    <property type="match status" value="1"/>
</dbReference>
<feature type="domain" description="N-acetyltransferase" evidence="3">
    <location>
        <begin position="6"/>
        <end position="158"/>
    </location>
</feature>
<dbReference type="AlphaFoldDB" id="A0A5N8XCX7"/>
<dbReference type="RefSeq" id="WP_152770932.1">
    <property type="nucleotide sequence ID" value="NZ_VJZC01000042.1"/>
</dbReference>